<reference evidence="1" key="1">
    <citation type="submission" date="2006-01" db="EMBL/GenBank/DDBJ databases">
        <title>uncultured crenarchaeote 31-F-01.</title>
        <authorList>
            <person name="Nunoura T."/>
            <person name="Takami H."/>
            <person name="Oida H."/>
            <person name="Nishi S."/>
            <person name="Shimamura S."/>
            <person name="Takai K."/>
            <person name="Ishino Y."/>
            <person name="Horikoshi K."/>
        </authorList>
    </citation>
    <scope>NUCLEOTIDE SEQUENCE</scope>
</reference>
<accession>Q1ER93</accession>
<dbReference type="InterPro" id="IPR036390">
    <property type="entry name" value="WH_DNA-bd_sf"/>
</dbReference>
<evidence type="ECO:0000313" key="1">
    <source>
        <dbReference type="EMBL" id="BAE95233.1"/>
    </source>
</evidence>
<dbReference type="EMBL" id="AB246700">
    <property type="protein sequence ID" value="BAE95233.1"/>
    <property type="molecule type" value="Genomic_DNA"/>
</dbReference>
<dbReference type="Gene3D" id="1.10.10.10">
    <property type="entry name" value="Winged helix-like DNA-binding domain superfamily/Winged helix DNA-binding domain"/>
    <property type="match status" value="1"/>
</dbReference>
<dbReference type="AlphaFoldDB" id="Q1ER93"/>
<dbReference type="InterPro" id="IPR036388">
    <property type="entry name" value="WH-like_DNA-bd_sf"/>
</dbReference>
<organism evidence="1">
    <name type="scientific">uncultured Candidatus Nitrosocaldus sp</name>
    <dbReference type="NCBI Taxonomy" id="766501"/>
    <lineage>
        <taxon>Archaea</taxon>
        <taxon>Nitrososphaerota</taxon>
        <taxon>Nitrososphaeria</taxon>
        <taxon>Candidatus Nitrosocaldales</taxon>
        <taxon>Candidatus Nitrosocaldaceae</taxon>
        <taxon>Candidatus Nitrosocaldus</taxon>
        <taxon>environmental samples</taxon>
    </lineage>
</organism>
<name>Q1ER93_9ARCH</name>
<proteinExistence type="predicted"/>
<gene>
    <name evidence="1" type="primary">HGP-33</name>
</gene>
<sequence length="123" mass="14208">MQSLHNIERKNIKEMDALEIALSLKRRPAYVQCYCILKCVSMNSNLKLYQLSRLLGLDYYQVMKRVSELSIKGFLRIKNGTISITDDGIKLRDALESLIMLLHAKDVDEEDVSKRLSLYEILA</sequence>
<protein>
    <submittedName>
        <fullName evidence="1">Uncharacterized protein HGP-33</fullName>
    </submittedName>
</protein>
<dbReference type="SUPFAM" id="SSF46785">
    <property type="entry name" value="Winged helix' DNA-binding domain"/>
    <property type="match status" value="1"/>
</dbReference>